<dbReference type="RefSeq" id="WP_012195958.1">
    <property type="nucleotide sequence ID" value="NC_009976.1"/>
</dbReference>
<sequence>MSFQPISEKRIETLLEHGSVHPSAGGHFSFRVVGPCCRLFDREELPWPCSRIAWKSKEPSWRRIGSRLVPDIAARRCPSYSVEILQPGARSIPTTLTFFSDRFTPVMQEWWYSRHFRSKDESNVCPY</sequence>
<dbReference type="HOGENOM" id="CLU_129286_0_0_3"/>
<dbReference type="eggNOG" id="ENOG5032UW6">
    <property type="taxonomic scope" value="Bacteria"/>
</dbReference>
<protein>
    <submittedName>
        <fullName evidence="1">Uncharacterized protein</fullName>
    </submittedName>
</protein>
<name>A9BBX5_PROM4</name>
<evidence type="ECO:0000313" key="1">
    <source>
        <dbReference type="EMBL" id="ABX09337.1"/>
    </source>
</evidence>
<organism evidence="1 2">
    <name type="scientific">Prochlorococcus marinus (strain MIT 9211)</name>
    <dbReference type="NCBI Taxonomy" id="93059"/>
    <lineage>
        <taxon>Bacteria</taxon>
        <taxon>Bacillati</taxon>
        <taxon>Cyanobacteriota</taxon>
        <taxon>Cyanophyceae</taxon>
        <taxon>Synechococcales</taxon>
        <taxon>Prochlorococcaceae</taxon>
        <taxon>Prochlorococcus</taxon>
    </lineage>
</organism>
<evidence type="ECO:0000313" key="2">
    <source>
        <dbReference type="Proteomes" id="UP000000788"/>
    </source>
</evidence>
<dbReference type="EMBL" id="CP000878">
    <property type="protein sequence ID" value="ABX09337.1"/>
    <property type="molecule type" value="Genomic_DNA"/>
</dbReference>
<dbReference type="AlphaFoldDB" id="A9BBX5"/>
<accession>A9BBX5</accession>
<keyword evidence="2" id="KW-1185">Reference proteome</keyword>
<dbReference type="STRING" id="93059.P9211_14061"/>
<dbReference type="KEGG" id="pmj:P9211_14061"/>
<gene>
    <name evidence="1" type="ordered locus">P9211_14061</name>
</gene>
<proteinExistence type="predicted"/>
<reference evidence="1 2" key="1">
    <citation type="journal article" date="2007" name="PLoS Genet.">
        <title>Patterns and implications of gene gain and loss in the evolution of Prochlorococcus.</title>
        <authorList>
            <person name="Kettler G.C."/>
            <person name="Martiny A.C."/>
            <person name="Huang K."/>
            <person name="Zucker J."/>
            <person name="Coleman M.L."/>
            <person name="Rodrigue S."/>
            <person name="Chen F."/>
            <person name="Lapidus A."/>
            <person name="Ferriera S."/>
            <person name="Johnson J."/>
            <person name="Steglich C."/>
            <person name="Church G.M."/>
            <person name="Richardson P."/>
            <person name="Chisholm S.W."/>
        </authorList>
    </citation>
    <scope>NUCLEOTIDE SEQUENCE [LARGE SCALE GENOMIC DNA]</scope>
    <source>
        <strain evidence="2">MIT 9211</strain>
    </source>
</reference>
<dbReference type="Proteomes" id="UP000000788">
    <property type="component" value="Chromosome"/>
</dbReference>